<protein>
    <recommendedName>
        <fullName evidence="3 8">DNA repair protein RecO</fullName>
    </recommendedName>
    <alternativeName>
        <fullName evidence="7 8">Recombination protein O</fullName>
    </alternativeName>
</protein>
<gene>
    <name evidence="8" type="primary">recO</name>
    <name evidence="10" type="ORF">D779_2232</name>
</gene>
<dbReference type="InterPro" id="IPR022572">
    <property type="entry name" value="DNA_rep/recomb_RecO_N"/>
</dbReference>
<dbReference type="SUPFAM" id="SSF57863">
    <property type="entry name" value="ArfGap/RecO-like zinc finger"/>
    <property type="match status" value="1"/>
</dbReference>
<dbReference type="GO" id="GO:0006302">
    <property type="term" value="P:double-strand break repair"/>
    <property type="evidence" value="ECO:0007669"/>
    <property type="project" value="TreeGrafter"/>
</dbReference>
<comment type="caution">
    <text evidence="10">The sequence shown here is derived from an EMBL/GenBank/DDBJ whole genome shotgun (WGS) entry which is preliminary data.</text>
</comment>
<dbReference type="SUPFAM" id="SSF50249">
    <property type="entry name" value="Nucleic acid-binding proteins"/>
    <property type="match status" value="1"/>
</dbReference>
<dbReference type="PANTHER" id="PTHR33991:SF1">
    <property type="entry name" value="DNA REPAIR PROTEIN RECO"/>
    <property type="match status" value="1"/>
</dbReference>
<dbReference type="eggNOG" id="COG1381">
    <property type="taxonomic scope" value="Bacteria"/>
</dbReference>
<dbReference type="Pfam" id="PF11967">
    <property type="entry name" value="RecO_N"/>
    <property type="match status" value="1"/>
</dbReference>
<evidence type="ECO:0000256" key="5">
    <source>
        <dbReference type="ARBA" id="ARBA00023172"/>
    </source>
</evidence>
<evidence type="ECO:0000259" key="9">
    <source>
        <dbReference type="Pfam" id="PF11967"/>
    </source>
</evidence>
<evidence type="ECO:0000256" key="6">
    <source>
        <dbReference type="ARBA" id="ARBA00023204"/>
    </source>
</evidence>
<dbReference type="Proteomes" id="UP000019460">
    <property type="component" value="Unassembled WGS sequence"/>
</dbReference>
<comment type="similarity">
    <text evidence="2 8">Belongs to the RecO family.</text>
</comment>
<evidence type="ECO:0000256" key="4">
    <source>
        <dbReference type="ARBA" id="ARBA00022763"/>
    </source>
</evidence>
<dbReference type="STRING" id="1249627.D779_2232"/>
<dbReference type="Gene3D" id="1.20.1440.120">
    <property type="entry name" value="Recombination protein O, C-terminal domain"/>
    <property type="match status" value="1"/>
</dbReference>
<comment type="function">
    <text evidence="1 8">Involved in DNA repair and RecF pathway recombination.</text>
</comment>
<dbReference type="OrthoDB" id="9804792at2"/>
<evidence type="ECO:0000256" key="2">
    <source>
        <dbReference type="ARBA" id="ARBA00007452"/>
    </source>
</evidence>
<organism evidence="10 11">
    <name type="scientific">Imhoffiella purpurea</name>
    <dbReference type="NCBI Taxonomy" id="1249627"/>
    <lineage>
        <taxon>Bacteria</taxon>
        <taxon>Pseudomonadati</taxon>
        <taxon>Pseudomonadota</taxon>
        <taxon>Gammaproteobacteria</taxon>
        <taxon>Chromatiales</taxon>
        <taxon>Chromatiaceae</taxon>
        <taxon>Imhoffiella</taxon>
    </lineage>
</organism>
<evidence type="ECO:0000256" key="8">
    <source>
        <dbReference type="HAMAP-Rule" id="MF_00201"/>
    </source>
</evidence>
<dbReference type="HAMAP" id="MF_00201">
    <property type="entry name" value="RecO"/>
    <property type="match status" value="1"/>
</dbReference>
<dbReference type="PATRIC" id="fig|1249627.3.peg.2550"/>
<dbReference type="Gene3D" id="2.40.50.140">
    <property type="entry name" value="Nucleic acid-binding proteins"/>
    <property type="match status" value="1"/>
</dbReference>
<dbReference type="RefSeq" id="WP_052348095.1">
    <property type="nucleotide sequence ID" value="NZ_AONC01000037.1"/>
</dbReference>
<keyword evidence="11" id="KW-1185">Reference proteome</keyword>
<keyword evidence="4 8" id="KW-0227">DNA damage</keyword>
<feature type="domain" description="DNA replication/recombination mediator RecO N-terminal" evidence="9">
    <location>
        <begin position="15"/>
        <end position="82"/>
    </location>
</feature>
<dbReference type="InterPro" id="IPR042242">
    <property type="entry name" value="RecO_C"/>
</dbReference>
<dbReference type="InterPro" id="IPR012340">
    <property type="entry name" value="NA-bd_OB-fold"/>
</dbReference>
<dbReference type="Pfam" id="PF02565">
    <property type="entry name" value="RecO_C"/>
    <property type="match status" value="1"/>
</dbReference>
<keyword evidence="6 8" id="KW-0234">DNA repair</keyword>
<keyword evidence="5 8" id="KW-0233">DNA recombination</keyword>
<accession>W9V579</accession>
<name>W9V579_9GAMM</name>
<dbReference type="PANTHER" id="PTHR33991">
    <property type="entry name" value="DNA REPAIR PROTEIN RECO"/>
    <property type="match status" value="1"/>
</dbReference>
<dbReference type="InterPro" id="IPR003717">
    <property type="entry name" value="RecO"/>
</dbReference>
<evidence type="ECO:0000256" key="1">
    <source>
        <dbReference type="ARBA" id="ARBA00003065"/>
    </source>
</evidence>
<dbReference type="AlphaFoldDB" id="W9V579"/>
<sequence length="245" mass="27336">MSIWQPSRHGAELSPGFVLHRRDYSNTSLLVELFVEGRGRLPAIAKGARRPRNPASALLQPFQPLWLGVSGRGEVRTLTRVEGEGPPLGLSGEVLFGGFYLNELLMRLLGRDDPHDRLFGIYRDTLVRLAEGFDLESGLRRFELDLLGELGYGLTLDREIGGHPVSADSWYLVEQDEGVRRVDFVPEVPLVSGGTLLALASGDSLVDGQRRESRTLLRRILAHHLGERPLRSRELYRQLHGSRSG</sequence>
<dbReference type="EMBL" id="AONC01000037">
    <property type="protein sequence ID" value="EXJ14703.1"/>
    <property type="molecule type" value="Genomic_DNA"/>
</dbReference>
<evidence type="ECO:0000256" key="7">
    <source>
        <dbReference type="ARBA" id="ARBA00033409"/>
    </source>
</evidence>
<dbReference type="GO" id="GO:0006310">
    <property type="term" value="P:DNA recombination"/>
    <property type="evidence" value="ECO:0007669"/>
    <property type="project" value="UniProtKB-UniRule"/>
</dbReference>
<dbReference type="InterPro" id="IPR037278">
    <property type="entry name" value="ARFGAP/RecO"/>
</dbReference>
<dbReference type="NCBIfam" id="TIGR00613">
    <property type="entry name" value="reco"/>
    <property type="match status" value="1"/>
</dbReference>
<evidence type="ECO:0000313" key="10">
    <source>
        <dbReference type="EMBL" id="EXJ14703.1"/>
    </source>
</evidence>
<reference evidence="10 11" key="1">
    <citation type="submission" date="2012-11" db="EMBL/GenBank/DDBJ databases">
        <title>Genome assembly of Thiorhodococcus sp. AK35.</title>
        <authorList>
            <person name="Nupur N."/>
            <person name="Khatri I."/>
            <person name="Subramanian S."/>
            <person name="Pinnaka A."/>
        </authorList>
    </citation>
    <scope>NUCLEOTIDE SEQUENCE [LARGE SCALE GENOMIC DNA]</scope>
    <source>
        <strain evidence="10 11">AK35</strain>
    </source>
</reference>
<proteinExistence type="inferred from homology"/>
<dbReference type="GO" id="GO:0043590">
    <property type="term" value="C:bacterial nucleoid"/>
    <property type="evidence" value="ECO:0007669"/>
    <property type="project" value="TreeGrafter"/>
</dbReference>
<evidence type="ECO:0000313" key="11">
    <source>
        <dbReference type="Proteomes" id="UP000019460"/>
    </source>
</evidence>
<evidence type="ECO:0000256" key="3">
    <source>
        <dbReference type="ARBA" id="ARBA00021310"/>
    </source>
</evidence>